<dbReference type="GO" id="GO:0016209">
    <property type="term" value="F:antioxidant activity"/>
    <property type="evidence" value="ECO:0007669"/>
    <property type="project" value="InterPro"/>
</dbReference>
<dbReference type="PROSITE" id="PS51352">
    <property type="entry name" value="THIOREDOXIN_2"/>
    <property type="match status" value="1"/>
</dbReference>
<evidence type="ECO:0000256" key="1">
    <source>
        <dbReference type="ARBA" id="ARBA00023284"/>
    </source>
</evidence>
<evidence type="ECO:0000259" key="2">
    <source>
        <dbReference type="PROSITE" id="PS51352"/>
    </source>
</evidence>
<reference evidence="4" key="1">
    <citation type="journal article" date="2017" name="Proc. Natl. Acad. Sci. U.S.A.">
        <title>Simulation of Deepwater Horizon oil plume reveals substrate specialization within a complex community of hydrocarbon-degraders.</title>
        <authorList>
            <person name="Hu P."/>
            <person name="Dubinsky E.A."/>
            <person name="Probst A.J."/>
            <person name="Wang J."/>
            <person name="Sieber C.M.K."/>
            <person name="Tom L.M."/>
            <person name="Gardinali P."/>
            <person name="Banfield J.F."/>
            <person name="Atlas R.M."/>
            <person name="Andersen G.L."/>
        </authorList>
    </citation>
    <scope>NUCLEOTIDE SEQUENCE [LARGE SCALE GENOMIC DNA]</scope>
</reference>
<feature type="domain" description="Thioredoxin" evidence="2">
    <location>
        <begin position="32"/>
        <end position="183"/>
    </location>
</feature>
<dbReference type="AlphaFoldDB" id="A0A1Y5F357"/>
<dbReference type="InterPro" id="IPR036249">
    <property type="entry name" value="Thioredoxin-like_sf"/>
</dbReference>
<dbReference type="GO" id="GO:0016491">
    <property type="term" value="F:oxidoreductase activity"/>
    <property type="evidence" value="ECO:0007669"/>
    <property type="project" value="InterPro"/>
</dbReference>
<organism evidence="3 4">
    <name type="scientific">Halobacteriovorax marinus</name>
    <dbReference type="NCBI Taxonomy" id="97084"/>
    <lineage>
        <taxon>Bacteria</taxon>
        <taxon>Pseudomonadati</taxon>
        <taxon>Bdellovibrionota</taxon>
        <taxon>Bacteriovoracia</taxon>
        <taxon>Bacteriovoracales</taxon>
        <taxon>Halobacteriovoraceae</taxon>
        <taxon>Halobacteriovorax</taxon>
    </lineage>
</organism>
<dbReference type="EMBL" id="MAAO01000015">
    <property type="protein sequence ID" value="OUR93742.1"/>
    <property type="molecule type" value="Genomic_DNA"/>
</dbReference>
<dbReference type="InterPro" id="IPR050553">
    <property type="entry name" value="Thioredoxin_ResA/DsbE_sf"/>
</dbReference>
<sequence length="185" mass="21072">MSLSSKTLVITLVLSLTLAYSLFERKKFEGMLSAGDSEPILKMMPDFSLDEFKTKEPLTKAFFNGANATFVHFWGTWCAPCEAEFPEFIKFAAKFEKENVKFLLLAVNDDDKKIKKFLKRFGKLPSNIVVAHDKSGASMGLFGTVRVPETYLFDSNFINLKKFAGPQAWEMKSFFPRVKRLIFGH</sequence>
<dbReference type="SUPFAM" id="SSF52833">
    <property type="entry name" value="Thioredoxin-like"/>
    <property type="match status" value="1"/>
</dbReference>
<dbReference type="InterPro" id="IPR017937">
    <property type="entry name" value="Thioredoxin_CS"/>
</dbReference>
<evidence type="ECO:0000313" key="3">
    <source>
        <dbReference type="EMBL" id="OUR93742.1"/>
    </source>
</evidence>
<dbReference type="CDD" id="cd02966">
    <property type="entry name" value="TlpA_like_family"/>
    <property type="match status" value="1"/>
</dbReference>
<dbReference type="PANTHER" id="PTHR42852:SF13">
    <property type="entry name" value="PROTEIN DIPZ"/>
    <property type="match status" value="1"/>
</dbReference>
<proteinExistence type="predicted"/>
<dbReference type="Gene3D" id="3.40.30.10">
    <property type="entry name" value="Glutaredoxin"/>
    <property type="match status" value="1"/>
</dbReference>
<evidence type="ECO:0000313" key="4">
    <source>
        <dbReference type="Proteomes" id="UP000196531"/>
    </source>
</evidence>
<dbReference type="InterPro" id="IPR000866">
    <property type="entry name" value="AhpC/TSA"/>
</dbReference>
<dbReference type="PANTHER" id="PTHR42852">
    <property type="entry name" value="THIOL:DISULFIDE INTERCHANGE PROTEIN DSBE"/>
    <property type="match status" value="1"/>
</dbReference>
<protein>
    <recommendedName>
        <fullName evidence="2">Thioredoxin domain-containing protein</fullName>
    </recommendedName>
</protein>
<gene>
    <name evidence="3" type="ORF">A9Q84_19970</name>
</gene>
<comment type="caution">
    <text evidence="3">The sequence shown here is derived from an EMBL/GenBank/DDBJ whole genome shotgun (WGS) entry which is preliminary data.</text>
</comment>
<dbReference type="PROSITE" id="PS00194">
    <property type="entry name" value="THIOREDOXIN_1"/>
    <property type="match status" value="1"/>
</dbReference>
<name>A0A1Y5F357_9BACT</name>
<accession>A0A1Y5F357</accession>
<keyword evidence="1" id="KW-0676">Redox-active center</keyword>
<dbReference type="Proteomes" id="UP000196531">
    <property type="component" value="Unassembled WGS sequence"/>
</dbReference>
<dbReference type="InterPro" id="IPR013766">
    <property type="entry name" value="Thioredoxin_domain"/>
</dbReference>
<dbReference type="Pfam" id="PF00578">
    <property type="entry name" value="AhpC-TSA"/>
    <property type="match status" value="1"/>
</dbReference>